<evidence type="ECO:0000313" key="5">
    <source>
        <dbReference type="Proteomes" id="UP001180531"/>
    </source>
</evidence>
<feature type="domain" description="NodB homology" evidence="3">
    <location>
        <begin position="64"/>
        <end position="250"/>
    </location>
</feature>
<dbReference type="Proteomes" id="UP001180531">
    <property type="component" value="Unassembled WGS sequence"/>
</dbReference>
<dbReference type="SUPFAM" id="SSF88713">
    <property type="entry name" value="Glycoside hydrolase/deacetylase"/>
    <property type="match status" value="1"/>
</dbReference>
<protein>
    <submittedName>
        <fullName evidence="4">Polysaccharide deacetylase family protein</fullName>
        <ecNumber evidence="4">3.-.-.-</ecNumber>
    </submittedName>
</protein>
<accession>A0ABU2SIE6</accession>
<dbReference type="PROSITE" id="PS51677">
    <property type="entry name" value="NODB"/>
    <property type="match status" value="1"/>
</dbReference>
<dbReference type="InterPro" id="IPR011330">
    <property type="entry name" value="Glyco_hydro/deAcase_b/a-brl"/>
</dbReference>
<feature type="region of interest" description="Disordered" evidence="1">
    <location>
        <begin position="33"/>
        <end position="56"/>
    </location>
</feature>
<reference evidence="4" key="1">
    <citation type="submission" date="2024-05" db="EMBL/GenBank/DDBJ databases">
        <title>30 novel species of actinomycetes from the DSMZ collection.</title>
        <authorList>
            <person name="Nouioui I."/>
        </authorList>
    </citation>
    <scope>NUCLEOTIDE SEQUENCE</scope>
    <source>
        <strain evidence="4">DSM 40473</strain>
    </source>
</reference>
<dbReference type="RefSeq" id="WP_311607321.1">
    <property type="nucleotide sequence ID" value="NZ_JAVRFI010000001.1"/>
</dbReference>
<feature type="signal peptide" evidence="2">
    <location>
        <begin position="1"/>
        <end position="31"/>
    </location>
</feature>
<dbReference type="InterPro" id="IPR050248">
    <property type="entry name" value="Polysacc_deacetylase_ArnD"/>
</dbReference>
<dbReference type="EMBL" id="JAVRFI010000001">
    <property type="protein sequence ID" value="MDT0447860.1"/>
    <property type="molecule type" value="Genomic_DNA"/>
</dbReference>
<dbReference type="CDD" id="cd10917">
    <property type="entry name" value="CE4_NodB_like_6s_7s"/>
    <property type="match status" value="1"/>
</dbReference>
<feature type="chain" id="PRO_5045135366" evidence="2">
    <location>
        <begin position="32"/>
        <end position="263"/>
    </location>
</feature>
<evidence type="ECO:0000313" key="4">
    <source>
        <dbReference type="EMBL" id="MDT0447860.1"/>
    </source>
</evidence>
<evidence type="ECO:0000259" key="3">
    <source>
        <dbReference type="PROSITE" id="PS51677"/>
    </source>
</evidence>
<dbReference type="InterPro" id="IPR002509">
    <property type="entry name" value="NODB_dom"/>
</dbReference>
<dbReference type="Gene3D" id="3.20.20.370">
    <property type="entry name" value="Glycoside hydrolase/deacetylase"/>
    <property type="match status" value="1"/>
</dbReference>
<keyword evidence="2" id="KW-0732">Signal</keyword>
<dbReference type="PANTHER" id="PTHR10587">
    <property type="entry name" value="GLYCOSYL TRANSFERASE-RELATED"/>
    <property type="match status" value="1"/>
</dbReference>
<dbReference type="PANTHER" id="PTHR10587:SF128">
    <property type="entry name" value="POLYSACCHARIDE DEACETYLASE PDAB-RELATED"/>
    <property type="match status" value="1"/>
</dbReference>
<dbReference type="Pfam" id="PF01522">
    <property type="entry name" value="Polysacc_deac_1"/>
    <property type="match status" value="1"/>
</dbReference>
<organism evidence="4 5">
    <name type="scientific">Streptomyces hesseae</name>
    <dbReference type="NCBI Taxonomy" id="3075519"/>
    <lineage>
        <taxon>Bacteria</taxon>
        <taxon>Bacillati</taxon>
        <taxon>Actinomycetota</taxon>
        <taxon>Actinomycetes</taxon>
        <taxon>Kitasatosporales</taxon>
        <taxon>Streptomycetaceae</taxon>
        <taxon>Streptomyces</taxon>
    </lineage>
</organism>
<comment type="caution">
    <text evidence="4">The sequence shown here is derived from an EMBL/GenBank/DDBJ whole genome shotgun (WGS) entry which is preliminary data.</text>
</comment>
<keyword evidence="5" id="KW-1185">Reference proteome</keyword>
<feature type="compositionally biased region" description="Low complexity" evidence="1">
    <location>
        <begin position="33"/>
        <end position="47"/>
    </location>
</feature>
<dbReference type="EC" id="3.-.-.-" evidence="4"/>
<evidence type="ECO:0000256" key="1">
    <source>
        <dbReference type="SAM" id="MobiDB-lite"/>
    </source>
</evidence>
<proteinExistence type="predicted"/>
<sequence length="263" mass="28355">MSCPRRPSWPCRWTTVAAAALLLAVAAPGAAGEPVPGSVPGSDSVSGRPGCTGTALRRVPTDRKVIALTFNAAWNEDGIARVLAVLRKERVSAMFFLTGDFADRHPRAARALAARHPVGSHSYSHPRFPGLSFREERREAVLAARAIRRATGRTPVAFRFPYGEFTEQNVRDVNALGYPVVEWVDDTAGWRGPDGGVTVDMVVGRAERAFSPGAIIQMHVGSTDARHSVLDADALPRIIAAARAHGYGFAGLGRLVRRCRVRD</sequence>
<evidence type="ECO:0000256" key="2">
    <source>
        <dbReference type="SAM" id="SignalP"/>
    </source>
</evidence>
<keyword evidence="4" id="KW-0378">Hydrolase</keyword>
<gene>
    <name evidence="4" type="ORF">RM609_01915</name>
</gene>
<name>A0ABU2SIE6_9ACTN</name>
<dbReference type="GO" id="GO:0016787">
    <property type="term" value="F:hydrolase activity"/>
    <property type="evidence" value="ECO:0007669"/>
    <property type="project" value="UniProtKB-KW"/>
</dbReference>